<dbReference type="KEGG" id="cre:CHLRE_06g283800v5"/>
<accession>A0A2K3DPU1</accession>
<dbReference type="OrthoDB" id="540106at2759"/>
<dbReference type="EMBL" id="CM008967">
    <property type="protein sequence ID" value="PNW82556.1"/>
    <property type="molecule type" value="Genomic_DNA"/>
</dbReference>
<feature type="region of interest" description="Disordered" evidence="1">
    <location>
        <begin position="946"/>
        <end position="971"/>
    </location>
</feature>
<dbReference type="GO" id="GO:0019901">
    <property type="term" value="F:protein kinase binding"/>
    <property type="evidence" value="ECO:0000318"/>
    <property type="project" value="GO_Central"/>
</dbReference>
<dbReference type="GO" id="GO:0031588">
    <property type="term" value="C:nucleotide-activated protein kinase complex"/>
    <property type="evidence" value="ECO:0000318"/>
    <property type="project" value="GO_Central"/>
</dbReference>
<feature type="compositionally biased region" description="Basic and acidic residues" evidence="1">
    <location>
        <begin position="954"/>
        <end position="971"/>
    </location>
</feature>
<feature type="region of interest" description="Disordered" evidence="1">
    <location>
        <begin position="185"/>
        <end position="218"/>
    </location>
</feature>
<evidence type="ECO:0000313" key="3">
    <source>
        <dbReference type="Proteomes" id="UP000006906"/>
    </source>
</evidence>
<dbReference type="Gramene" id="PNW82556">
    <property type="protein sequence ID" value="PNW82556"/>
    <property type="gene ID" value="CHLRE_06g283800v5"/>
</dbReference>
<dbReference type="InParanoid" id="A0A2K3DPU1"/>
<dbReference type="GO" id="GO:0005634">
    <property type="term" value="C:nucleus"/>
    <property type="evidence" value="ECO:0000318"/>
    <property type="project" value="GO_Central"/>
</dbReference>
<feature type="compositionally biased region" description="Low complexity" evidence="1">
    <location>
        <begin position="59"/>
        <end position="133"/>
    </location>
</feature>
<feature type="region of interest" description="Disordered" evidence="1">
    <location>
        <begin position="140"/>
        <end position="159"/>
    </location>
</feature>
<evidence type="ECO:0000256" key="1">
    <source>
        <dbReference type="SAM" id="MobiDB-lite"/>
    </source>
</evidence>
<feature type="region of interest" description="Disordered" evidence="1">
    <location>
        <begin position="31"/>
        <end position="133"/>
    </location>
</feature>
<proteinExistence type="predicted"/>
<dbReference type="GO" id="GO:0005737">
    <property type="term" value="C:cytoplasm"/>
    <property type="evidence" value="ECO:0000318"/>
    <property type="project" value="GO_Central"/>
</dbReference>
<protein>
    <submittedName>
        <fullName evidence="2">Uncharacterized protein</fullName>
    </submittedName>
</protein>
<evidence type="ECO:0000313" key="2">
    <source>
        <dbReference type="EMBL" id="PNW82556.1"/>
    </source>
</evidence>
<name>A0A2K3DPU1_CHLRE</name>
<dbReference type="GeneID" id="66053775"/>
<organism evidence="2 3">
    <name type="scientific">Chlamydomonas reinhardtii</name>
    <name type="common">Chlamydomonas smithii</name>
    <dbReference type="NCBI Taxonomy" id="3055"/>
    <lineage>
        <taxon>Eukaryota</taxon>
        <taxon>Viridiplantae</taxon>
        <taxon>Chlorophyta</taxon>
        <taxon>core chlorophytes</taxon>
        <taxon>Chlorophyceae</taxon>
        <taxon>CS clade</taxon>
        <taxon>Chlamydomonadales</taxon>
        <taxon>Chlamydomonadaceae</taxon>
        <taxon>Chlamydomonas</taxon>
    </lineage>
</organism>
<reference evidence="2 3" key="1">
    <citation type="journal article" date="2007" name="Science">
        <title>The Chlamydomonas genome reveals the evolution of key animal and plant functions.</title>
        <authorList>
            <person name="Merchant S.S."/>
            <person name="Prochnik S.E."/>
            <person name="Vallon O."/>
            <person name="Harris E.H."/>
            <person name="Karpowicz S.J."/>
            <person name="Witman G.B."/>
            <person name="Terry A."/>
            <person name="Salamov A."/>
            <person name="Fritz-Laylin L.K."/>
            <person name="Marechal-Drouard L."/>
            <person name="Marshall W.F."/>
            <person name="Qu L.H."/>
            <person name="Nelson D.R."/>
            <person name="Sanderfoot A.A."/>
            <person name="Spalding M.H."/>
            <person name="Kapitonov V.V."/>
            <person name="Ren Q."/>
            <person name="Ferris P."/>
            <person name="Lindquist E."/>
            <person name="Shapiro H."/>
            <person name="Lucas S.M."/>
            <person name="Grimwood J."/>
            <person name="Schmutz J."/>
            <person name="Cardol P."/>
            <person name="Cerutti H."/>
            <person name="Chanfreau G."/>
            <person name="Chen C.L."/>
            <person name="Cognat V."/>
            <person name="Croft M.T."/>
            <person name="Dent R."/>
            <person name="Dutcher S."/>
            <person name="Fernandez E."/>
            <person name="Fukuzawa H."/>
            <person name="Gonzalez-Ballester D."/>
            <person name="Gonzalez-Halphen D."/>
            <person name="Hallmann A."/>
            <person name="Hanikenne M."/>
            <person name="Hippler M."/>
            <person name="Inwood W."/>
            <person name="Jabbari K."/>
            <person name="Kalanon M."/>
            <person name="Kuras R."/>
            <person name="Lefebvre P.A."/>
            <person name="Lemaire S.D."/>
            <person name="Lobanov A.V."/>
            <person name="Lohr M."/>
            <person name="Manuell A."/>
            <person name="Meier I."/>
            <person name="Mets L."/>
            <person name="Mittag M."/>
            <person name="Mittelmeier T."/>
            <person name="Moroney J.V."/>
            <person name="Moseley J."/>
            <person name="Napoli C."/>
            <person name="Nedelcu A.M."/>
            <person name="Niyogi K."/>
            <person name="Novoselov S.V."/>
            <person name="Paulsen I.T."/>
            <person name="Pazour G."/>
            <person name="Purton S."/>
            <person name="Ral J.P."/>
            <person name="Riano-Pachon D.M."/>
            <person name="Riekhof W."/>
            <person name="Rymarquis L."/>
            <person name="Schroda M."/>
            <person name="Stern D."/>
            <person name="Umen J."/>
            <person name="Willows R."/>
            <person name="Wilson N."/>
            <person name="Zimmer S.L."/>
            <person name="Allmer J."/>
            <person name="Balk J."/>
            <person name="Bisova K."/>
            <person name="Chen C.J."/>
            <person name="Elias M."/>
            <person name="Gendler K."/>
            <person name="Hauser C."/>
            <person name="Lamb M.R."/>
            <person name="Ledford H."/>
            <person name="Long J.C."/>
            <person name="Minagawa J."/>
            <person name="Page M.D."/>
            <person name="Pan J."/>
            <person name="Pootakham W."/>
            <person name="Roje S."/>
            <person name="Rose A."/>
            <person name="Stahlberg E."/>
            <person name="Terauchi A.M."/>
            <person name="Yang P."/>
            <person name="Ball S."/>
            <person name="Bowler C."/>
            <person name="Dieckmann C.L."/>
            <person name="Gladyshev V.N."/>
            <person name="Green P."/>
            <person name="Jorgensen R."/>
            <person name="Mayfield S."/>
            <person name="Mueller-Roeber B."/>
            <person name="Rajamani S."/>
            <person name="Sayre R.T."/>
            <person name="Brokstein P."/>
            <person name="Dubchak I."/>
            <person name="Goodstein D."/>
            <person name="Hornick L."/>
            <person name="Huang Y.W."/>
            <person name="Jhaveri J."/>
            <person name="Luo Y."/>
            <person name="Martinez D."/>
            <person name="Ngau W.C."/>
            <person name="Otillar B."/>
            <person name="Poliakov A."/>
            <person name="Porter A."/>
            <person name="Szajkowski L."/>
            <person name="Werner G."/>
            <person name="Zhou K."/>
            <person name="Grigoriev I.V."/>
            <person name="Rokhsar D.S."/>
            <person name="Grossman A.R."/>
        </authorList>
    </citation>
    <scope>NUCLEOTIDE SEQUENCE [LARGE SCALE GENOMIC DNA]</scope>
    <source>
        <strain evidence="3">CC-503</strain>
    </source>
</reference>
<gene>
    <name evidence="2" type="ORF">CHLRE_06g283800v5</name>
</gene>
<feature type="compositionally biased region" description="Acidic residues" evidence="1">
    <location>
        <begin position="188"/>
        <end position="201"/>
    </location>
</feature>
<dbReference type="RefSeq" id="XP_042924011.1">
    <property type="nucleotide sequence ID" value="XM_043063305.1"/>
</dbReference>
<dbReference type="AlphaFoldDB" id="A0A2K3DPU1"/>
<keyword evidence="3" id="KW-1185">Reference proteome</keyword>
<dbReference type="Proteomes" id="UP000006906">
    <property type="component" value="Chromosome 6"/>
</dbReference>
<dbReference type="GO" id="GO:0007165">
    <property type="term" value="P:signal transduction"/>
    <property type="evidence" value="ECO:0000318"/>
    <property type="project" value="GO_Central"/>
</dbReference>
<sequence length="971" mass="101105">MDAPTATAVASSAAMPAVADTAVPVAVSAQPVAEPEVASTPKATSEAETVPVEPASTKTAAAIAGEPESAAEEPAAAATAQEPAAAAEPTAATEPAAAVEEPATTAEEPAAAAAAEPAAAAEEPAAMKSAAAAEPSAAVEPAAVESAAEEPATAADPAAADPAAAAAAAAAVSSAPVVLAAEVATEPAEAEAADGDDDAEPEPSVIQERPSVPREPMPEFDAVSCRGMLPEVILPSVVLVAALQRLPPYTEVNPAPACKPGAPCALCAATQKTLGYCNVMTAPVLDGGEYGTGKVPAHDMWRLLLAEPSTPRGNLTIRQRAVLRDLLVGKDDLTKAAANITDPTDKSPYTAALRQLKLHGAQLWDGGAPVLPAEDPSDVATPDWVLKCFEPKEADPTGEKAVLTAEELCGAFRDAVLLAARHGDTDALTRLAENDIAWKLSATDKALLLADLTWLLAKGAVKRPTAGGMFGKDGPASFRALRNSDVPLLVAGIHEAAFKKAEPPVSMVAKNFSGSDVLREASLLDFLFTLGFRFPESGRTFLLAVRAAAAGQCSVEFLDWLLKHGCPTGPVGMAYACAMGTQDAGEAPPPQAMKAVGYMHSKGVPLGVAALEDLWRLPASLYKEYVDFLGVHKCPVTDKLQLYHAATLEDYAFKHVQNVDKDFRKNVLVAANLAPNYAERAAEAFKHKFEKLDKLFNAASKPAWPRVVLSPLEELLNTLPAAALANNGPAAHTSSSCAGRLLKALEFEPDYIAARAVDDALGHGKSAVITAHALKEYWAARCSASVESAQQASLEAAATAWLKVQDRTAQAFDAWYLAHTGGALLVGRAEEAATEAAAAMKEVERMGRVAEMQALAQMELQRANTALATLQRILVHYGERDAKVKRDTDTAVVLQGRVQRAYATVVQAATELEVDEVAAALRSAAHTAAQVTKLANDTQATYDAKVAQEAAEEEEKKEAPPKPAKEASKNK</sequence>